<dbReference type="Gene3D" id="3.20.20.450">
    <property type="entry name" value="EAL domain"/>
    <property type="match status" value="1"/>
</dbReference>
<comment type="caution">
    <text evidence="2">The sequence shown here is derived from an EMBL/GenBank/DDBJ whole genome shotgun (WGS) entry which is preliminary data.</text>
</comment>
<sequence>MQSYSSQNEKISVDIYKLQSVVEIFNQASNLAEYGREVLTLPKGVENNDIESFFEICSVKQFTELLIKQLDLFKGLRGNYFINVPLSIIANHDSDWVVKKLMGSGLNIEIQDSYDIRQLTEAEFNVLSNNISMLQATNVNVWLDDVGAEHLLLAEKLNVFGVKLDKLVFWFAPDIKNLVRAYQDQNIKVIVEGVQTFELLEKAISSGADLMQGFFWPETTISEDARIV</sequence>
<proteinExistence type="predicted"/>
<reference evidence="2 3" key="1">
    <citation type="submission" date="2018-03" db="EMBL/GenBank/DDBJ databases">
        <title>Genetic Diversity and Phenotypic Plasticity of AHL Mediated Quorum Sensing in Environmental Strains of Vibrio mediterranei.</title>
        <authorList>
            <person name="Lantoine F."/>
            <person name="Vouve F."/>
        </authorList>
    </citation>
    <scope>NUCLEOTIDE SEQUENCE [LARGE SCALE GENOMIC DNA]</scope>
    <source>
        <strain evidence="2 3">17LN0615E</strain>
    </source>
</reference>
<accession>A0ABX5DF04</accession>
<evidence type="ECO:0000313" key="3">
    <source>
        <dbReference type="Proteomes" id="UP000238163"/>
    </source>
</evidence>
<dbReference type="SUPFAM" id="SSF141868">
    <property type="entry name" value="EAL domain-like"/>
    <property type="match status" value="1"/>
</dbReference>
<dbReference type="Proteomes" id="UP000238163">
    <property type="component" value="Unassembled WGS sequence"/>
</dbReference>
<dbReference type="Pfam" id="PF00563">
    <property type="entry name" value="EAL"/>
    <property type="match status" value="1"/>
</dbReference>
<keyword evidence="3" id="KW-1185">Reference proteome</keyword>
<dbReference type="InterPro" id="IPR035919">
    <property type="entry name" value="EAL_sf"/>
</dbReference>
<dbReference type="RefSeq" id="WP_062457773.1">
    <property type="nucleotide sequence ID" value="NZ_FLLQ01000002.1"/>
</dbReference>
<evidence type="ECO:0000313" key="2">
    <source>
        <dbReference type="EMBL" id="PRQ68025.1"/>
    </source>
</evidence>
<organism evidence="2 3">
    <name type="scientific">Vibrio mediterranei</name>
    <dbReference type="NCBI Taxonomy" id="689"/>
    <lineage>
        <taxon>Bacteria</taxon>
        <taxon>Pseudomonadati</taxon>
        <taxon>Pseudomonadota</taxon>
        <taxon>Gammaproteobacteria</taxon>
        <taxon>Vibrionales</taxon>
        <taxon>Vibrionaceae</taxon>
        <taxon>Vibrio</taxon>
    </lineage>
</organism>
<dbReference type="EMBL" id="NWTN01000004">
    <property type="protein sequence ID" value="PRQ68025.1"/>
    <property type="molecule type" value="Genomic_DNA"/>
</dbReference>
<feature type="domain" description="EAL" evidence="1">
    <location>
        <begin position="106"/>
        <end position="216"/>
    </location>
</feature>
<evidence type="ECO:0000259" key="1">
    <source>
        <dbReference type="Pfam" id="PF00563"/>
    </source>
</evidence>
<dbReference type="InterPro" id="IPR001633">
    <property type="entry name" value="EAL_dom"/>
</dbReference>
<name>A0ABX5DF04_9VIBR</name>
<protein>
    <recommendedName>
        <fullName evidence="1">EAL domain-containing protein</fullName>
    </recommendedName>
</protein>
<gene>
    <name evidence="2" type="ORF">COR51_10310</name>
</gene>